<feature type="transmembrane region" description="Helical" evidence="1">
    <location>
        <begin position="105"/>
        <end position="125"/>
    </location>
</feature>
<dbReference type="InterPro" id="IPR052776">
    <property type="entry name" value="Chloro_ReproSupport/MetalTrans"/>
</dbReference>
<dbReference type="PANTHER" id="PTHR33876:SF4">
    <property type="entry name" value="CHLOROPLAST PROTEIN FOR GROWTH AND FERTILITY 2"/>
    <property type="match status" value="1"/>
</dbReference>
<dbReference type="Proteomes" id="UP001515480">
    <property type="component" value="Unassembled WGS sequence"/>
</dbReference>
<protein>
    <recommendedName>
        <fullName evidence="5">Nickel/cobalt efflux system</fullName>
    </recommendedName>
</protein>
<dbReference type="EMBL" id="JBGBPQ010000013">
    <property type="protein sequence ID" value="KAL1512102.1"/>
    <property type="molecule type" value="Genomic_DNA"/>
</dbReference>
<keyword evidence="1" id="KW-0812">Transmembrane</keyword>
<keyword evidence="2" id="KW-0732">Signal</keyword>
<evidence type="ECO:0000256" key="2">
    <source>
        <dbReference type="SAM" id="SignalP"/>
    </source>
</evidence>
<evidence type="ECO:0008006" key="5">
    <source>
        <dbReference type="Google" id="ProtNLM"/>
    </source>
</evidence>
<comment type="caution">
    <text evidence="3">The sequence shown here is derived from an EMBL/GenBank/DDBJ whole genome shotgun (WGS) entry which is preliminary data.</text>
</comment>
<gene>
    <name evidence="3" type="ORF">AB1Y20_005373</name>
</gene>
<evidence type="ECO:0000313" key="4">
    <source>
        <dbReference type="Proteomes" id="UP001515480"/>
    </source>
</evidence>
<feature type="transmembrane region" description="Helical" evidence="1">
    <location>
        <begin position="238"/>
        <end position="259"/>
    </location>
</feature>
<sequence length="325" mass="33763">MPSLLRLPLPLLAIALRGSCALHAAAPSRGLVVPPHPPLVHPSLRAGRAPPPRALLAAVDARLLAAATGGSFAGGLHAVTGPDHLSALLPLCIGRRWWVSMYAGAYWGLGHGIGAALVGALAFAARGALNIDAYSTYMEAAVGLSIMVIGANGVREAREWTAEIEANEAAEAAEGAVDRGPVNPVTSIAMMEVQSQSISERTSVVSTLTTGIIAGCTGSGHLLGVLPALAMPNWICAASYLGCFGIGTAFAMMVFTALVGELSSQMSARLEDPTLPAKLGMASSVFALVIGALWTVRAVVLFELPWALWGRLYRQWFRSILPSLA</sequence>
<evidence type="ECO:0000313" key="3">
    <source>
        <dbReference type="EMBL" id="KAL1512102.1"/>
    </source>
</evidence>
<organism evidence="3 4">
    <name type="scientific">Prymnesium parvum</name>
    <name type="common">Toxic golden alga</name>
    <dbReference type="NCBI Taxonomy" id="97485"/>
    <lineage>
        <taxon>Eukaryota</taxon>
        <taxon>Haptista</taxon>
        <taxon>Haptophyta</taxon>
        <taxon>Prymnesiophyceae</taxon>
        <taxon>Prymnesiales</taxon>
        <taxon>Prymnesiaceae</taxon>
        <taxon>Prymnesium</taxon>
    </lineage>
</organism>
<proteinExistence type="predicted"/>
<feature type="transmembrane region" description="Helical" evidence="1">
    <location>
        <begin position="279"/>
        <end position="309"/>
    </location>
</feature>
<keyword evidence="1" id="KW-1133">Transmembrane helix</keyword>
<feature type="signal peptide" evidence="2">
    <location>
        <begin position="1"/>
        <end position="21"/>
    </location>
</feature>
<accession>A0AB34J437</accession>
<feature type="chain" id="PRO_5044196783" description="Nickel/cobalt efflux system" evidence="2">
    <location>
        <begin position="22"/>
        <end position="325"/>
    </location>
</feature>
<dbReference type="AlphaFoldDB" id="A0AB34J437"/>
<keyword evidence="1" id="KW-0472">Membrane</keyword>
<evidence type="ECO:0000256" key="1">
    <source>
        <dbReference type="SAM" id="Phobius"/>
    </source>
</evidence>
<name>A0AB34J437_PRYPA</name>
<dbReference type="PANTHER" id="PTHR33876">
    <property type="entry name" value="UNNAMED PRODUCT"/>
    <property type="match status" value="1"/>
</dbReference>
<reference evidence="3 4" key="1">
    <citation type="journal article" date="2024" name="Science">
        <title>Giant polyketide synthase enzymes in the biosynthesis of giant marine polyether toxins.</title>
        <authorList>
            <person name="Fallon T.R."/>
            <person name="Shende V.V."/>
            <person name="Wierzbicki I.H."/>
            <person name="Pendleton A.L."/>
            <person name="Watervoot N.F."/>
            <person name="Auber R.P."/>
            <person name="Gonzalez D.J."/>
            <person name="Wisecaver J.H."/>
            <person name="Moore B.S."/>
        </authorList>
    </citation>
    <scope>NUCLEOTIDE SEQUENCE [LARGE SCALE GENOMIC DNA]</scope>
    <source>
        <strain evidence="3 4">12B1</strain>
    </source>
</reference>
<keyword evidence="4" id="KW-1185">Reference proteome</keyword>